<sequence length="388" mass="43432">MFETARLTLRAFRKDDVTPLVKAFNTYAVQVRSSPNFVVPQPEPQSEAAQLEFVKECTLCAIVEDRDVEVGLSIELGSWGKGYGTEVMKWLVDYGFRGLGMHRLSLVTYATNEAALALYKKTGLVYEGAKKKAAWVDGQWVDLVAMGIVDEDFWAAQKTAAGCPAARPEPKSARAVFMDRRVVQRYKDAQRPCSAPTAAQHTTMFETAHLLLRGYRKSDADALHDSWNTYAVQVLATTGYVVPHPESYKASTEWWLAQALLFVVVEDKESGKYVGRASLRGATPRDRDAEVAISLSPEWWGKGYGTEIMTWLVDYGFRGLGLHRLSLSATSNNNRALALYKKVGFVEEIVRKKAAWSEGRWEDVIEMGIVEDDFARHAQTETLESKKV</sequence>
<organism evidence="2 3">
    <name type="scientific">Dentipellis fragilis</name>
    <dbReference type="NCBI Taxonomy" id="205917"/>
    <lineage>
        <taxon>Eukaryota</taxon>
        <taxon>Fungi</taxon>
        <taxon>Dikarya</taxon>
        <taxon>Basidiomycota</taxon>
        <taxon>Agaricomycotina</taxon>
        <taxon>Agaricomycetes</taxon>
        <taxon>Russulales</taxon>
        <taxon>Hericiaceae</taxon>
        <taxon>Dentipellis</taxon>
    </lineage>
</organism>
<protein>
    <recommendedName>
        <fullName evidence="1">N-acetyltransferase domain-containing protein</fullName>
    </recommendedName>
</protein>
<dbReference type="Pfam" id="PF13302">
    <property type="entry name" value="Acetyltransf_3"/>
    <property type="match status" value="2"/>
</dbReference>
<reference evidence="2 3" key="1">
    <citation type="submission" date="2019-02" db="EMBL/GenBank/DDBJ databases">
        <title>Genome sequencing of the rare red list fungi Dentipellis fragilis.</title>
        <authorList>
            <person name="Buettner E."/>
            <person name="Kellner H."/>
        </authorList>
    </citation>
    <scope>NUCLEOTIDE SEQUENCE [LARGE SCALE GENOMIC DNA]</scope>
    <source>
        <strain evidence="2 3">DSM 105465</strain>
    </source>
</reference>
<dbReference type="SUPFAM" id="SSF55729">
    <property type="entry name" value="Acyl-CoA N-acyltransferases (Nat)"/>
    <property type="match status" value="2"/>
</dbReference>
<dbReference type="Gene3D" id="3.40.630.30">
    <property type="match status" value="2"/>
</dbReference>
<dbReference type="PANTHER" id="PTHR43792">
    <property type="entry name" value="GNAT FAMILY, PUTATIVE (AFU_ORTHOLOGUE AFUA_3G00765)-RELATED-RELATED"/>
    <property type="match status" value="1"/>
</dbReference>
<dbReference type="PROSITE" id="PS51186">
    <property type="entry name" value="GNAT"/>
    <property type="match status" value="2"/>
</dbReference>
<name>A0A4Y9ZH69_9AGAM</name>
<accession>A0A4Y9ZH69</accession>
<dbReference type="InterPro" id="IPR000182">
    <property type="entry name" value="GNAT_dom"/>
</dbReference>
<feature type="domain" description="N-acetyltransferase" evidence="1">
    <location>
        <begin position="7"/>
        <end position="142"/>
    </location>
</feature>
<dbReference type="EMBL" id="SEOQ01000004">
    <property type="protein sequence ID" value="TFY72829.1"/>
    <property type="molecule type" value="Genomic_DNA"/>
</dbReference>
<keyword evidence="3" id="KW-1185">Reference proteome</keyword>
<proteinExistence type="predicted"/>
<comment type="caution">
    <text evidence="2">The sequence shown here is derived from an EMBL/GenBank/DDBJ whole genome shotgun (WGS) entry which is preliminary data.</text>
</comment>
<dbReference type="Proteomes" id="UP000298327">
    <property type="component" value="Unassembled WGS sequence"/>
</dbReference>
<dbReference type="GO" id="GO:0016747">
    <property type="term" value="F:acyltransferase activity, transferring groups other than amino-acyl groups"/>
    <property type="evidence" value="ECO:0007669"/>
    <property type="project" value="InterPro"/>
</dbReference>
<gene>
    <name evidence="2" type="ORF">EVG20_g191</name>
</gene>
<dbReference type="AlphaFoldDB" id="A0A4Y9ZH69"/>
<evidence type="ECO:0000259" key="1">
    <source>
        <dbReference type="PROSITE" id="PS51186"/>
    </source>
</evidence>
<dbReference type="InterPro" id="IPR016181">
    <property type="entry name" value="Acyl_CoA_acyltransferase"/>
</dbReference>
<dbReference type="InterPro" id="IPR051531">
    <property type="entry name" value="N-acetyltransferase"/>
</dbReference>
<dbReference type="CDD" id="cd04301">
    <property type="entry name" value="NAT_SF"/>
    <property type="match status" value="1"/>
</dbReference>
<evidence type="ECO:0000313" key="3">
    <source>
        <dbReference type="Proteomes" id="UP000298327"/>
    </source>
</evidence>
<evidence type="ECO:0000313" key="2">
    <source>
        <dbReference type="EMBL" id="TFY72829.1"/>
    </source>
</evidence>
<dbReference type="OrthoDB" id="630895at2759"/>
<feature type="domain" description="N-acetyltransferase" evidence="1">
    <location>
        <begin position="210"/>
        <end position="372"/>
    </location>
</feature>